<evidence type="ECO:0000256" key="1">
    <source>
        <dbReference type="SAM" id="Phobius"/>
    </source>
</evidence>
<name>A0ABT5VNH5_9BACI</name>
<protein>
    <recommendedName>
        <fullName evidence="4">DUF4181 domain-containing protein</fullName>
    </recommendedName>
</protein>
<reference evidence="2" key="1">
    <citation type="submission" date="2024-05" db="EMBL/GenBank/DDBJ databases">
        <title>Alkalihalobacillus sp. strain MEB203 novel alkaliphilic bacterium from Lonar Lake, India.</title>
        <authorList>
            <person name="Joshi A."/>
            <person name="Thite S."/>
            <person name="Mengade P."/>
        </authorList>
    </citation>
    <scope>NUCLEOTIDE SEQUENCE</scope>
    <source>
        <strain evidence="2">MEB 203</strain>
    </source>
</reference>
<sequence length="115" mass="13133">MYSVTTAIAYRANEEKILNKGGDFIYTIINRISIAVILLILALFLVDKSILGFNFIGVIPFVCFFLVIIYINKLEEKAEIDKKVKIIGWICFCATVFIGLLLILSLPEIFNTYRF</sequence>
<dbReference type="Proteomes" id="UP001148125">
    <property type="component" value="Unassembled WGS sequence"/>
</dbReference>
<accession>A0ABT5VNH5</accession>
<proteinExistence type="predicted"/>
<keyword evidence="3" id="KW-1185">Reference proteome</keyword>
<comment type="caution">
    <text evidence="2">The sequence shown here is derived from an EMBL/GenBank/DDBJ whole genome shotgun (WGS) entry which is preliminary data.</text>
</comment>
<dbReference type="RefSeq" id="WP_275120627.1">
    <property type="nucleotide sequence ID" value="NZ_JAOTPO010000025.1"/>
</dbReference>
<feature type="transmembrane region" description="Helical" evidence="1">
    <location>
        <begin position="51"/>
        <end position="72"/>
    </location>
</feature>
<keyword evidence="1" id="KW-0812">Transmembrane</keyword>
<evidence type="ECO:0000313" key="2">
    <source>
        <dbReference type="EMBL" id="MDE5416038.1"/>
    </source>
</evidence>
<gene>
    <name evidence="2" type="ORF">N7Z68_22170</name>
</gene>
<keyword evidence="1" id="KW-1133">Transmembrane helix</keyword>
<feature type="transmembrane region" description="Helical" evidence="1">
    <location>
        <begin position="24"/>
        <end position="45"/>
    </location>
</feature>
<evidence type="ECO:0000313" key="3">
    <source>
        <dbReference type="Proteomes" id="UP001148125"/>
    </source>
</evidence>
<keyword evidence="1" id="KW-0472">Membrane</keyword>
<organism evidence="2 3">
    <name type="scientific">Alkalihalobacterium chitinilyticum</name>
    <dbReference type="NCBI Taxonomy" id="2980103"/>
    <lineage>
        <taxon>Bacteria</taxon>
        <taxon>Bacillati</taxon>
        <taxon>Bacillota</taxon>
        <taxon>Bacilli</taxon>
        <taxon>Bacillales</taxon>
        <taxon>Bacillaceae</taxon>
        <taxon>Alkalihalobacterium</taxon>
    </lineage>
</organism>
<dbReference type="EMBL" id="JAOTPO010000025">
    <property type="protein sequence ID" value="MDE5416038.1"/>
    <property type="molecule type" value="Genomic_DNA"/>
</dbReference>
<feature type="transmembrane region" description="Helical" evidence="1">
    <location>
        <begin position="84"/>
        <end position="106"/>
    </location>
</feature>
<evidence type="ECO:0008006" key="4">
    <source>
        <dbReference type="Google" id="ProtNLM"/>
    </source>
</evidence>